<comment type="caution">
    <text evidence="3">The sequence shown here is derived from an EMBL/GenBank/DDBJ whole genome shotgun (WGS) entry which is preliminary data.</text>
</comment>
<dbReference type="InterPro" id="IPR014710">
    <property type="entry name" value="RmlC-like_jellyroll"/>
</dbReference>
<evidence type="ECO:0000259" key="2">
    <source>
        <dbReference type="Pfam" id="PF05523"/>
    </source>
</evidence>
<accession>A0ABV8FIX9</accession>
<dbReference type="RefSeq" id="WP_378529608.1">
    <property type="nucleotide sequence ID" value="NZ_JBHSBH010000003.1"/>
</dbReference>
<dbReference type="Pfam" id="PF05523">
    <property type="entry name" value="FdtA"/>
    <property type="match status" value="1"/>
</dbReference>
<keyword evidence="4" id="KW-1185">Reference proteome</keyword>
<dbReference type="Proteomes" id="UP001595847">
    <property type="component" value="Unassembled WGS sequence"/>
</dbReference>
<evidence type="ECO:0000313" key="4">
    <source>
        <dbReference type="Proteomes" id="UP001595847"/>
    </source>
</evidence>
<name>A0ABV8FIX9_9ACTN</name>
<proteinExistence type="predicted"/>
<dbReference type="InterPro" id="IPR011051">
    <property type="entry name" value="RmlC_Cupin_sf"/>
</dbReference>
<evidence type="ECO:0000256" key="1">
    <source>
        <dbReference type="SAM" id="MobiDB-lite"/>
    </source>
</evidence>
<organism evidence="3 4">
    <name type="scientific">Nocardiopsis sediminis</name>
    <dbReference type="NCBI Taxonomy" id="1778267"/>
    <lineage>
        <taxon>Bacteria</taxon>
        <taxon>Bacillati</taxon>
        <taxon>Actinomycetota</taxon>
        <taxon>Actinomycetes</taxon>
        <taxon>Streptosporangiales</taxon>
        <taxon>Nocardiopsidaceae</taxon>
        <taxon>Nocardiopsis</taxon>
    </lineage>
</organism>
<dbReference type="EMBL" id="JBHSBH010000003">
    <property type="protein sequence ID" value="MFC3994758.1"/>
    <property type="molecule type" value="Genomic_DNA"/>
</dbReference>
<dbReference type="SUPFAM" id="SSF51182">
    <property type="entry name" value="RmlC-like cupins"/>
    <property type="match status" value="1"/>
</dbReference>
<reference evidence="4" key="1">
    <citation type="journal article" date="2019" name="Int. J. Syst. Evol. Microbiol.">
        <title>The Global Catalogue of Microorganisms (GCM) 10K type strain sequencing project: providing services to taxonomists for standard genome sequencing and annotation.</title>
        <authorList>
            <consortium name="The Broad Institute Genomics Platform"/>
            <consortium name="The Broad Institute Genome Sequencing Center for Infectious Disease"/>
            <person name="Wu L."/>
            <person name="Ma J."/>
        </authorList>
    </citation>
    <scope>NUCLEOTIDE SEQUENCE [LARGE SCALE GENOMIC DNA]</scope>
    <source>
        <strain evidence="4">TBRC 1826</strain>
    </source>
</reference>
<feature type="domain" description="Sugar 3,4-ketoisomerase QdtA cupin" evidence="2">
    <location>
        <begin position="33"/>
        <end position="157"/>
    </location>
</feature>
<gene>
    <name evidence="3" type="ORF">ACFOVU_02450</name>
</gene>
<dbReference type="CDD" id="cd20292">
    <property type="entry name" value="cupin_QdtA-like"/>
    <property type="match status" value="1"/>
</dbReference>
<evidence type="ECO:0000313" key="3">
    <source>
        <dbReference type="EMBL" id="MFC3994758.1"/>
    </source>
</evidence>
<dbReference type="InterPro" id="IPR008894">
    <property type="entry name" value="QdtA_cupin_dom"/>
</dbReference>
<protein>
    <submittedName>
        <fullName evidence="3">Sugar 3,4-ketoisomerase</fullName>
    </submittedName>
</protein>
<feature type="region of interest" description="Disordered" evidence="1">
    <location>
        <begin position="1"/>
        <end position="21"/>
    </location>
</feature>
<sequence length="162" mass="17707">MTGGDPAAPSAPAPEPAAVHDVGRIGRIRPCRPVRLSEHADDRGRLSIAETGREVPFGIARAYWQHATPAGAARGAHGHRRLEQVVVAVSGGCDILLDDGLRRCRYRLEDPAAGLYIGPMVWRDYVDFAPGTVVLFLVSEPYDEAEYLRSYDEFRRAAAGLR</sequence>
<dbReference type="Gene3D" id="2.60.120.10">
    <property type="entry name" value="Jelly Rolls"/>
    <property type="match status" value="1"/>
</dbReference>